<comment type="caution">
    <text evidence="1">The sequence shown here is derived from an EMBL/GenBank/DDBJ whole genome shotgun (WGS) entry which is preliminary data.</text>
</comment>
<dbReference type="PANTHER" id="PTHR22767:SF8">
    <property type="entry name" value="N-ALPHA-ACETYLTRANSFERASE 15, NATA AUXILIARY SUBUNIT-RELATED"/>
    <property type="match status" value="1"/>
</dbReference>
<dbReference type="EMBL" id="NBSK02000007">
    <property type="protein sequence ID" value="KAJ0198187.1"/>
    <property type="molecule type" value="Genomic_DNA"/>
</dbReference>
<accession>A0A9R1V187</accession>
<keyword evidence="2" id="KW-1185">Reference proteome</keyword>
<dbReference type="AlphaFoldDB" id="A0A9R1V187"/>
<evidence type="ECO:0000313" key="2">
    <source>
        <dbReference type="Proteomes" id="UP000235145"/>
    </source>
</evidence>
<reference evidence="1 2" key="1">
    <citation type="journal article" date="2017" name="Nat. Commun.">
        <title>Genome assembly with in vitro proximity ligation data and whole-genome triplication in lettuce.</title>
        <authorList>
            <person name="Reyes-Chin-Wo S."/>
            <person name="Wang Z."/>
            <person name="Yang X."/>
            <person name="Kozik A."/>
            <person name="Arikit S."/>
            <person name="Song C."/>
            <person name="Xia L."/>
            <person name="Froenicke L."/>
            <person name="Lavelle D.O."/>
            <person name="Truco M.J."/>
            <person name="Xia R."/>
            <person name="Zhu S."/>
            <person name="Xu C."/>
            <person name="Xu H."/>
            <person name="Xu X."/>
            <person name="Cox K."/>
            <person name="Korf I."/>
            <person name="Meyers B.C."/>
            <person name="Michelmore R.W."/>
        </authorList>
    </citation>
    <scope>NUCLEOTIDE SEQUENCE [LARGE SCALE GENOMIC DNA]</scope>
    <source>
        <strain evidence="2">cv. Salinas</strain>
        <tissue evidence="1">Seedlings</tissue>
    </source>
</reference>
<sequence length="115" mass="13026">MIESNTLLKLSVPNNINKFNIDTSLTLPLQALKQLHRLDAGNLDSHRCLIRFFHKMASRLAPVTGGEKLISGVLEAERPTIRVLFNALAVFALREINLSKVSYFFTLLFNIFLIE</sequence>
<dbReference type="Proteomes" id="UP000235145">
    <property type="component" value="Unassembled WGS sequence"/>
</dbReference>
<name>A0A9R1V187_LACSA</name>
<protein>
    <submittedName>
        <fullName evidence="1">Uncharacterized protein</fullName>
    </submittedName>
</protein>
<proteinExistence type="predicted"/>
<gene>
    <name evidence="1" type="ORF">LSAT_V11C700376670</name>
</gene>
<organism evidence="1 2">
    <name type="scientific">Lactuca sativa</name>
    <name type="common">Garden lettuce</name>
    <dbReference type="NCBI Taxonomy" id="4236"/>
    <lineage>
        <taxon>Eukaryota</taxon>
        <taxon>Viridiplantae</taxon>
        <taxon>Streptophyta</taxon>
        <taxon>Embryophyta</taxon>
        <taxon>Tracheophyta</taxon>
        <taxon>Spermatophyta</taxon>
        <taxon>Magnoliopsida</taxon>
        <taxon>eudicotyledons</taxon>
        <taxon>Gunneridae</taxon>
        <taxon>Pentapetalae</taxon>
        <taxon>asterids</taxon>
        <taxon>campanulids</taxon>
        <taxon>Asterales</taxon>
        <taxon>Asteraceae</taxon>
        <taxon>Cichorioideae</taxon>
        <taxon>Cichorieae</taxon>
        <taxon>Lactucinae</taxon>
        <taxon>Lactuca</taxon>
    </lineage>
</organism>
<dbReference type="PANTHER" id="PTHR22767">
    <property type="entry name" value="N-TERMINAL ACETYLTRANSFERASE-RELATED"/>
    <property type="match status" value="1"/>
</dbReference>
<evidence type="ECO:0000313" key="1">
    <source>
        <dbReference type="EMBL" id="KAJ0198187.1"/>
    </source>
</evidence>